<protein>
    <submittedName>
        <fullName evidence="3">Serine/threonine-protein phosphatase</fullName>
    </submittedName>
</protein>
<accession>A0A6B3SQ57</accession>
<evidence type="ECO:0000259" key="2">
    <source>
        <dbReference type="PROSITE" id="PS51746"/>
    </source>
</evidence>
<sequence>MNTTQAGWTCSAKSHVGMVRQINEDSCLSLPAHGLWAVADGMGGHTLGDFASKTVIDALSALVDDSPAAFDSLETLVAAVRDALQAANRRLRAEAAERHAHIIGSTAVVLLIRGERCACVWAGDSRLYVLRNGELAQVTRDHSQVEELRMAGSLSDEEALLHPARNLITRAVGAADLLELDELSMPVVEGDAFLLCSDGLSNEVSPQQMTAALAADDCARATDTLIELALRNGGRDNVTVVVVRDDDRFTIEKTVLNPAL</sequence>
<dbReference type="SUPFAM" id="SSF81606">
    <property type="entry name" value="PP2C-like"/>
    <property type="match status" value="1"/>
</dbReference>
<dbReference type="GO" id="GO:0004722">
    <property type="term" value="F:protein serine/threonine phosphatase activity"/>
    <property type="evidence" value="ECO:0007669"/>
    <property type="project" value="InterPro"/>
</dbReference>
<gene>
    <name evidence="3" type="ORF">G3574_16985</name>
</gene>
<comment type="caution">
    <text evidence="3">The sequence shown here is derived from an EMBL/GenBank/DDBJ whole genome shotgun (WGS) entry which is preliminary data.</text>
</comment>
<dbReference type="PANTHER" id="PTHR13832:SF827">
    <property type="entry name" value="PROTEIN PHOSPHATASE 1L"/>
    <property type="match status" value="1"/>
</dbReference>
<dbReference type="PROSITE" id="PS51746">
    <property type="entry name" value="PPM_2"/>
    <property type="match status" value="1"/>
</dbReference>
<evidence type="ECO:0000256" key="1">
    <source>
        <dbReference type="SAM" id="Coils"/>
    </source>
</evidence>
<keyword evidence="1" id="KW-0175">Coiled coil</keyword>
<dbReference type="RefSeq" id="WP_163965647.1">
    <property type="nucleotide sequence ID" value="NZ_JAAIVB010000055.1"/>
</dbReference>
<reference evidence="3 4" key="1">
    <citation type="submission" date="2020-02" db="EMBL/GenBank/DDBJ databases">
        <authorList>
            <person name="Kim M.K."/>
        </authorList>
    </citation>
    <scope>NUCLEOTIDE SEQUENCE [LARGE SCALE GENOMIC DNA]</scope>
    <source>
        <strain evidence="3 4">17J57-3</strain>
    </source>
</reference>
<dbReference type="PANTHER" id="PTHR13832">
    <property type="entry name" value="PROTEIN PHOSPHATASE 2C"/>
    <property type="match status" value="1"/>
</dbReference>
<dbReference type="AlphaFoldDB" id="A0A6B3SQ57"/>
<feature type="domain" description="PPM-type phosphatase" evidence="2">
    <location>
        <begin position="1"/>
        <end position="245"/>
    </location>
</feature>
<dbReference type="Pfam" id="PF13672">
    <property type="entry name" value="PP2C_2"/>
    <property type="match status" value="1"/>
</dbReference>
<evidence type="ECO:0000313" key="4">
    <source>
        <dbReference type="Proteomes" id="UP000482155"/>
    </source>
</evidence>
<keyword evidence="4" id="KW-1185">Reference proteome</keyword>
<dbReference type="InterPro" id="IPR001932">
    <property type="entry name" value="PPM-type_phosphatase-like_dom"/>
</dbReference>
<name>A0A6B3SQ57_9BURK</name>
<organism evidence="3 4">
    <name type="scientific">Noviherbaspirillum galbum</name>
    <dbReference type="NCBI Taxonomy" id="2709383"/>
    <lineage>
        <taxon>Bacteria</taxon>
        <taxon>Pseudomonadati</taxon>
        <taxon>Pseudomonadota</taxon>
        <taxon>Betaproteobacteria</taxon>
        <taxon>Burkholderiales</taxon>
        <taxon>Oxalobacteraceae</taxon>
        <taxon>Noviherbaspirillum</taxon>
    </lineage>
</organism>
<proteinExistence type="predicted"/>
<dbReference type="Proteomes" id="UP000482155">
    <property type="component" value="Unassembled WGS sequence"/>
</dbReference>
<feature type="coiled-coil region" evidence="1">
    <location>
        <begin position="70"/>
        <end position="97"/>
    </location>
</feature>
<dbReference type="CDD" id="cd00143">
    <property type="entry name" value="PP2Cc"/>
    <property type="match status" value="1"/>
</dbReference>
<dbReference type="SMART" id="SM00331">
    <property type="entry name" value="PP2C_SIG"/>
    <property type="match status" value="1"/>
</dbReference>
<evidence type="ECO:0000313" key="3">
    <source>
        <dbReference type="EMBL" id="NEX62781.1"/>
    </source>
</evidence>
<dbReference type="InterPro" id="IPR015655">
    <property type="entry name" value="PP2C"/>
</dbReference>
<dbReference type="EMBL" id="JAAIVB010000055">
    <property type="protein sequence ID" value="NEX62781.1"/>
    <property type="molecule type" value="Genomic_DNA"/>
</dbReference>
<dbReference type="InterPro" id="IPR036457">
    <property type="entry name" value="PPM-type-like_dom_sf"/>
</dbReference>
<dbReference type="Gene3D" id="3.60.40.10">
    <property type="entry name" value="PPM-type phosphatase domain"/>
    <property type="match status" value="1"/>
</dbReference>
<dbReference type="SMART" id="SM00332">
    <property type="entry name" value="PP2Cc"/>
    <property type="match status" value="1"/>
</dbReference>